<evidence type="ECO:0000313" key="2">
    <source>
        <dbReference type="EMBL" id="SNC77542.1"/>
    </source>
</evidence>
<reference evidence="3" key="1">
    <citation type="submission" date="2017-06" db="EMBL/GenBank/DDBJ databases">
        <authorList>
            <person name="Varghese N."/>
            <person name="Submissions S."/>
        </authorList>
    </citation>
    <scope>NUCLEOTIDE SEQUENCE [LARGE SCALE GENOMIC DNA]</scope>
    <source>
        <strain evidence="3">DSM 11116</strain>
    </source>
</reference>
<keyword evidence="1" id="KW-0812">Transmembrane</keyword>
<dbReference type="Proteomes" id="UP000198131">
    <property type="component" value="Unassembled WGS sequence"/>
</dbReference>
<dbReference type="EMBL" id="FYEW01000004">
    <property type="protein sequence ID" value="SNC77542.1"/>
    <property type="molecule type" value="Genomic_DNA"/>
</dbReference>
<keyword evidence="3" id="KW-1185">Reference proteome</keyword>
<evidence type="ECO:0000313" key="3">
    <source>
        <dbReference type="Proteomes" id="UP000198131"/>
    </source>
</evidence>
<name>A0A212UH17_9BACT</name>
<keyword evidence="1" id="KW-1133">Transmembrane helix</keyword>
<proteinExistence type="predicted"/>
<feature type="transmembrane region" description="Helical" evidence="1">
    <location>
        <begin position="20"/>
        <end position="42"/>
    </location>
</feature>
<gene>
    <name evidence="2" type="ORF">SAMN06265337_4130</name>
</gene>
<organism evidence="2 3">
    <name type="scientific">Hymenobacter gelipurpurascens</name>
    <dbReference type="NCBI Taxonomy" id="89968"/>
    <lineage>
        <taxon>Bacteria</taxon>
        <taxon>Pseudomonadati</taxon>
        <taxon>Bacteroidota</taxon>
        <taxon>Cytophagia</taxon>
        <taxon>Cytophagales</taxon>
        <taxon>Hymenobacteraceae</taxon>
        <taxon>Hymenobacter</taxon>
    </lineage>
</organism>
<accession>A0A212UH17</accession>
<dbReference type="AlphaFoldDB" id="A0A212UH17"/>
<sequence>MAVVGYRSRQARQTSAPHKWVYYAGFGYFIILPAALSLLILYDSFKQSEAERVILSKPLVK</sequence>
<keyword evidence="1" id="KW-0472">Membrane</keyword>
<protein>
    <submittedName>
        <fullName evidence="2">Uncharacterized protein</fullName>
    </submittedName>
</protein>
<evidence type="ECO:0000256" key="1">
    <source>
        <dbReference type="SAM" id="Phobius"/>
    </source>
</evidence>